<evidence type="ECO:0000313" key="2">
    <source>
        <dbReference type="Proteomes" id="UP000625711"/>
    </source>
</evidence>
<sequence>MLSRTVESGIQLFSRTKQKIGNISGINPSFFPNGGPLGGQIIEINVTPEVNYTDIVIDFIVKAILPTKYCDEFRQVDVILFNTDFQISLLKITKIIEKKLESLNLGNETKVIIEEALKRLTNMKMQV</sequence>
<evidence type="ECO:0000313" key="1">
    <source>
        <dbReference type="EMBL" id="KAF7270442.1"/>
    </source>
</evidence>
<accession>A0A834I0V4</accession>
<keyword evidence="2" id="KW-1185">Reference proteome</keyword>
<dbReference type="AlphaFoldDB" id="A0A834I0V4"/>
<organism evidence="1 2">
    <name type="scientific">Rhynchophorus ferrugineus</name>
    <name type="common">Red palm weevil</name>
    <name type="synonym">Curculio ferrugineus</name>
    <dbReference type="NCBI Taxonomy" id="354439"/>
    <lineage>
        <taxon>Eukaryota</taxon>
        <taxon>Metazoa</taxon>
        <taxon>Ecdysozoa</taxon>
        <taxon>Arthropoda</taxon>
        <taxon>Hexapoda</taxon>
        <taxon>Insecta</taxon>
        <taxon>Pterygota</taxon>
        <taxon>Neoptera</taxon>
        <taxon>Endopterygota</taxon>
        <taxon>Coleoptera</taxon>
        <taxon>Polyphaga</taxon>
        <taxon>Cucujiformia</taxon>
        <taxon>Curculionidae</taxon>
        <taxon>Dryophthorinae</taxon>
        <taxon>Rhynchophorus</taxon>
    </lineage>
</organism>
<dbReference type="OrthoDB" id="420422at2759"/>
<reference evidence="1" key="1">
    <citation type="submission" date="2020-08" db="EMBL/GenBank/DDBJ databases">
        <title>Genome sequencing and assembly of the red palm weevil Rhynchophorus ferrugineus.</title>
        <authorList>
            <person name="Dias G.B."/>
            <person name="Bergman C.M."/>
            <person name="Manee M."/>
        </authorList>
    </citation>
    <scope>NUCLEOTIDE SEQUENCE</scope>
    <source>
        <strain evidence="1">AA-2017</strain>
        <tissue evidence="1">Whole larva</tissue>
    </source>
</reference>
<proteinExistence type="predicted"/>
<comment type="caution">
    <text evidence="1">The sequence shown here is derived from an EMBL/GenBank/DDBJ whole genome shotgun (WGS) entry which is preliminary data.</text>
</comment>
<protein>
    <submittedName>
        <fullName evidence="1">Uncharacterized protein</fullName>
    </submittedName>
</protein>
<dbReference type="EMBL" id="JAACXV010014094">
    <property type="protein sequence ID" value="KAF7270442.1"/>
    <property type="molecule type" value="Genomic_DNA"/>
</dbReference>
<name>A0A834I0V4_RHYFE</name>
<dbReference type="Proteomes" id="UP000625711">
    <property type="component" value="Unassembled WGS sequence"/>
</dbReference>
<gene>
    <name evidence="1" type="ORF">GWI33_016592</name>
</gene>